<evidence type="ECO:0000313" key="4">
    <source>
        <dbReference type="Proteomes" id="UP000184204"/>
    </source>
</evidence>
<gene>
    <name evidence="1" type="ORF">CPRO_19010</name>
    <name evidence="2" type="ORF">SAMN02745151_01503</name>
</gene>
<reference evidence="4" key="4">
    <citation type="submission" date="2016-11" db="EMBL/GenBank/DDBJ databases">
        <authorList>
            <person name="Jaros S."/>
            <person name="Januszkiewicz K."/>
            <person name="Wedrychowicz H."/>
        </authorList>
    </citation>
    <scope>NUCLEOTIDE SEQUENCE [LARGE SCALE GENOMIC DNA]</scope>
    <source>
        <strain evidence="4">DSM 1682</strain>
    </source>
</reference>
<evidence type="ECO:0008006" key="5">
    <source>
        <dbReference type="Google" id="ProtNLM"/>
    </source>
</evidence>
<dbReference type="Proteomes" id="UP000068026">
    <property type="component" value="Chromosome"/>
</dbReference>
<proteinExistence type="predicted"/>
<dbReference type="Proteomes" id="UP000184204">
    <property type="component" value="Unassembled WGS sequence"/>
</dbReference>
<dbReference type="KEGG" id="cpro:CPRO_19010"/>
<reference evidence="2" key="3">
    <citation type="submission" date="2016-11" db="EMBL/GenBank/DDBJ databases">
        <authorList>
            <person name="Varghese N."/>
            <person name="Submissions S."/>
        </authorList>
    </citation>
    <scope>NUCLEOTIDE SEQUENCE</scope>
    <source>
        <strain evidence="2">DSM 1682</strain>
    </source>
</reference>
<reference evidence="3" key="2">
    <citation type="submission" date="2016-01" db="EMBL/GenBank/DDBJ databases">
        <authorList>
            <person name="Poehlein A."/>
            <person name="Schlien K."/>
            <person name="Gottschalk G."/>
            <person name="Buckel W."/>
            <person name="Daniel R."/>
        </authorList>
    </citation>
    <scope>NUCLEOTIDE SEQUENCE [LARGE SCALE GENOMIC DNA]</scope>
    <source>
        <strain evidence="3">X2</strain>
    </source>
</reference>
<protein>
    <recommendedName>
        <fullName evidence="5">HTH-like domain-containing protein</fullName>
    </recommendedName>
</protein>
<evidence type="ECO:0000313" key="3">
    <source>
        <dbReference type="Proteomes" id="UP000068026"/>
    </source>
</evidence>
<accession>A0A0X1U952</accession>
<organism evidence="2 4">
    <name type="scientific">Anaerotignum propionicum DSM 1682</name>
    <dbReference type="NCBI Taxonomy" id="991789"/>
    <lineage>
        <taxon>Bacteria</taxon>
        <taxon>Bacillati</taxon>
        <taxon>Bacillota</taxon>
        <taxon>Clostridia</taxon>
        <taxon>Lachnospirales</taxon>
        <taxon>Anaerotignaceae</taxon>
        <taxon>Anaerotignum</taxon>
    </lineage>
</organism>
<dbReference type="EMBL" id="CP014223">
    <property type="protein sequence ID" value="AMJ41483.1"/>
    <property type="molecule type" value="Genomic_DNA"/>
</dbReference>
<sequence length="92" mass="10994">MKYCGIRQRLNIHSINYRLKLHLHKIHKRSHKRRTSSKENRKYKLNLSNEVEPQCFMTSDISAKFIPTRNKFGFFIFTDSLGFVGCRSPPFF</sequence>
<reference evidence="1 3" key="1">
    <citation type="journal article" date="2016" name="Genome Announc.">
        <title>Complete Genome Sequence of the Amino Acid-Fermenting Clostridium propionicum X2 (DSM 1682).</title>
        <authorList>
            <person name="Poehlein A."/>
            <person name="Schlien K."/>
            <person name="Chowdhury N.P."/>
            <person name="Gottschalk G."/>
            <person name="Buckel W."/>
            <person name="Daniel R."/>
        </authorList>
    </citation>
    <scope>NUCLEOTIDE SEQUENCE [LARGE SCALE GENOMIC DNA]</scope>
    <source>
        <strain evidence="1 3">X2</strain>
    </source>
</reference>
<evidence type="ECO:0000313" key="1">
    <source>
        <dbReference type="EMBL" id="AMJ41483.1"/>
    </source>
</evidence>
<dbReference type="EMBL" id="FQUA01000005">
    <property type="protein sequence ID" value="SHE69596.1"/>
    <property type="molecule type" value="Genomic_DNA"/>
</dbReference>
<name>A0A0X1U952_ANAPI</name>
<evidence type="ECO:0000313" key="2">
    <source>
        <dbReference type="EMBL" id="SHE69596.1"/>
    </source>
</evidence>
<dbReference type="AlphaFoldDB" id="A0A0X1U952"/>
<keyword evidence="3" id="KW-1185">Reference proteome</keyword>